<dbReference type="OrthoDB" id="416741at2759"/>
<dbReference type="PANTHER" id="PTHR14950:SF37">
    <property type="entry name" value="ENDORIBONUCLEASE DICER"/>
    <property type="match status" value="1"/>
</dbReference>
<dbReference type="InterPro" id="IPR038248">
    <property type="entry name" value="Dicer_dimer_sf"/>
</dbReference>
<dbReference type="InterPro" id="IPR005034">
    <property type="entry name" value="Dicer_dimerisation"/>
</dbReference>
<organism evidence="12 13">
    <name type="scientific">Coemansia spiralis</name>
    <dbReference type="NCBI Taxonomy" id="417178"/>
    <lineage>
        <taxon>Eukaryota</taxon>
        <taxon>Fungi</taxon>
        <taxon>Fungi incertae sedis</taxon>
        <taxon>Zoopagomycota</taxon>
        <taxon>Kickxellomycotina</taxon>
        <taxon>Kickxellomycetes</taxon>
        <taxon>Kickxellales</taxon>
        <taxon>Kickxellaceae</taxon>
        <taxon>Coemansia</taxon>
    </lineage>
</organism>
<feature type="compositionally biased region" description="Polar residues" evidence="7">
    <location>
        <begin position="1470"/>
        <end position="1488"/>
    </location>
</feature>
<keyword evidence="2" id="KW-0547">Nucleotide-binding</keyword>
<dbReference type="InterPro" id="IPR027417">
    <property type="entry name" value="P-loop_NTPase"/>
</dbReference>
<evidence type="ECO:0000259" key="11">
    <source>
        <dbReference type="PROSITE" id="PS51327"/>
    </source>
</evidence>
<dbReference type="SUPFAM" id="SSF52540">
    <property type="entry name" value="P-loop containing nucleoside triphosphate hydrolases"/>
    <property type="match status" value="1"/>
</dbReference>
<feature type="domain" description="RNase III" evidence="8">
    <location>
        <begin position="1307"/>
        <end position="1542"/>
    </location>
</feature>
<reference evidence="12" key="1">
    <citation type="submission" date="2022-07" db="EMBL/GenBank/DDBJ databases">
        <title>Phylogenomic reconstructions and comparative analyses of Kickxellomycotina fungi.</title>
        <authorList>
            <person name="Reynolds N.K."/>
            <person name="Stajich J.E."/>
            <person name="Barry K."/>
            <person name="Grigoriev I.V."/>
            <person name="Crous P."/>
            <person name="Smith M.E."/>
        </authorList>
    </citation>
    <scope>NUCLEOTIDE SEQUENCE</scope>
    <source>
        <strain evidence="12">CBS 109367</strain>
    </source>
</reference>
<keyword evidence="13" id="KW-1185">Reference proteome</keyword>
<evidence type="ECO:0000259" key="9">
    <source>
        <dbReference type="PROSITE" id="PS51192"/>
    </source>
</evidence>
<feature type="compositionally biased region" description="Low complexity" evidence="7">
    <location>
        <begin position="1450"/>
        <end position="1466"/>
    </location>
</feature>
<dbReference type="GO" id="GO:0031047">
    <property type="term" value="P:regulatory ncRNA-mediated gene silencing"/>
    <property type="evidence" value="ECO:0007669"/>
    <property type="project" value="UniProtKB-ARBA"/>
</dbReference>
<dbReference type="CDD" id="cd18034">
    <property type="entry name" value="DEXHc_dicer"/>
    <property type="match status" value="1"/>
</dbReference>
<evidence type="ECO:0000259" key="10">
    <source>
        <dbReference type="PROSITE" id="PS51194"/>
    </source>
</evidence>
<keyword evidence="6" id="KW-0694">RNA-binding</keyword>
<dbReference type="Proteomes" id="UP001151516">
    <property type="component" value="Unassembled WGS sequence"/>
</dbReference>
<dbReference type="PROSITE" id="PS00517">
    <property type="entry name" value="RNASE_3_1"/>
    <property type="match status" value="1"/>
</dbReference>
<keyword evidence="1" id="KW-0677">Repeat</keyword>
<sequence>MLSWPATTQPILGEQVSEDGNVASLAGSNLDDAAPLLPSNIQPRAYQLSLFKRALQDNAIVLLETGTGKTLVAVMLIQWFAQRAIASPAAPESLPQQQRPRRKIRVFLNNTVALAHQQARVIAQHSTQKVKELVGSMSIDEWDEARWTTEWETSSVLVMIHQVLLNALRAGLVRISDIDLLVFDECHHARGHHPYALIMREFYDHCPAHDRPHIFGMTASPLNSCQSASESVMHLRAMLDSSVCTVDLTASHDAPPTQPKSICYEYALPPQYADTALTLELAAQCSNSTVIAEGLKVVPVVLALLGPFGVDQMWHHYIHQWHRKMRMRPAQLKLTAARKPQPAMMVTPLATSAESTSEASSDSASPDPAASNTLSVDISAEIAEELQPRIPELSSISGSGTVANTDPLDDVVYLKRALAIDHNFGGNALTRYSDRLGGALPVPYGSHDSMDVDSSAEPASEQHLPLPQQPSFVGGSESWDSIRELLSPQVNRLLGILHQWQNHPQDLRGIVFTSRRLTAVLLVYIISQISEFSFIRADVLLGASQKPGSSMNRPIRSGSVRTANQLTLADFASGNLNLIFATQVAEEGVDIQPCNVVIRFDMPNTATSLIQSRGRARMSNSQFIVMVPEMSDSERSLATSDGAAGGGAIAVLPDEDVGSAGLADAIQGARRQPSIPEHRASFTDYLKLVDMEKCMREWCQAESKANDSQAADGVIVAGDLHTEYGRLLRQMHASLILDSSSLGGDMDEPWIESRDATGHIYMVKSTQARITYMSAVPIVYRYVQLLPQDSFCTLAPLFEFETVVHHQEPATPDTTTASGKKKKKAKPIPISLYRCKITLPANAALRQVAGPLMPNKKLAKQVAAFRAAKKLHQLGAIDDNLVPVNELSISEPDDSAVVVGSPAEAGSQKRVKGARSSVKFYEAFVPEQFVPPPCTPASIRSDDMADSSSDGCESNDYQPFPWHMYLVSLKHPDSLDPARVIVALARPLPIDTKVPLFTEQFASGLTELDSSVTLVEPVYCGSQVLSSEQVDLLASFSSKLLVRVLRIAQTWETAKIGVLLAPPLLDGSGIDFGLAEHMFLDRSRVHEKSNGCYQQWVGKIVMDGLDYGKLKTVERLCEDVDIYSDLPAYHYGRSALAEVGPLSEAPVRAQTEMPTGIEAEPLADVTEPQPLADASSAVATDDLRHKSPGKDTGTTKQPKNKVSSRLSVKTMADWALIKRTPRMLPSTTSGRAVPLFKLKPVSLTYNYLIASTVHVQTPPTADVEVLDGATLAADGDKLVFPDMIYSSPFFCAAEPIDLPMLNNLSLLPAFFMRLGHVLTASAVATRLGLCARVETVRQAITAACASLDTNYERLEILGDSVLKLISSTMLFASHPDDHEGLLTQRRGRMVSNANLFTLACNLGLAECLISHSFNRREQTMPGPGWLRKPSIPAKWVCTGPPSVTANGANSSQQLSTSSSKTTVSSLGGCASSSTTLSGDKTSGESTPAESQSPPQGQAGGAAEALQKKMPVCKQTNTKRMLSDKMVADIVEAILGASVVDGGFVGALTAARSMGIIGDKWTSWSEFGRVWREAMVARKNSVWLLDNICQSVAATAAAEASGGAGADQESVLEAELNRADVIYSQSVLDGEGWLGLGTDQQYANVLGANRAEEIENIIGYRFKNRALLAEAVTHCSTTDLHANSYQRLEFLGDAVLDYFITRRYYDYQPELRPHRITLVKHVACCNDLFALIVVCQGLHRYVRHSSAMLATSVRDYQLRLDYARQIWIQSQNQGEGQSQSSASDQGLTDGSSVTDDGLSSSSWTQHTAPSWAGEESQATTKRRRVCLSEDDNKGDVYWGLPPECWDVVPAPKVLGDIFESLLGAIYVDSDMDIAAAEGFYQRMLCPFLDRFVDSGRLSLHPVIQTLLLCQGWGCDMIAWDSRANPDQLDYMGRFICEVKAHGCTLATAKGESPRHAKFCAGSAFLEKIEAIAPNALHGDLGTLNSLVGDKDKATAESKLDQLLKPLCTCMERRKAEAEAVAAATAAAEAAAEAAAMDVEPA</sequence>
<dbReference type="GO" id="GO:0005524">
    <property type="term" value="F:ATP binding"/>
    <property type="evidence" value="ECO:0007669"/>
    <property type="project" value="UniProtKB-KW"/>
</dbReference>
<dbReference type="SMART" id="SM00487">
    <property type="entry name" value="DEXDc"/>
    <property type="match status" value="1"/>
</dbReference>
<dbReference type="PROSITE" id="PS51194">
    <property type="entry name" value="HELICASE_CTER"/>
    <property type="match status" value="1"/>
</dbReference>
<keyword evidence="5" id="KW-0067">ATP-binding</keyword>
<dbReference type="InterPro" id="IPR001650">
    <property type="entry name" value="Helicase_C-like"/>
</dbReference>
<dbReference type="Pfam" id="PF03368">
    <property type="entry name" value="Dicer_dimer"/>
    <property type="match status" value="1"/>
</dbReference>
<dbReference type="EMBL" id="JANBTX010000139">
    <property type="protein sequence ID" value="KAJ2685690.1"/>
    <property type="molecule type" value="Genomic_DNA"/>
</dbReference>
<accession>A0A9W8GH25</accession>
<feature type="compositionally biased region" description="Low complexity" evidence="7">
    <location>
        <begin position="1772"/>
        <end position="1801"/>
    </location>
</feature>
<dbReference type="Gene3D" id="3.40.50.300">
    <property type="entry name" value="P-loop containing nucleotide triphosphate hydrolases"/>
    <property type="match status" value="2"/>
</dbReference>
<dbReference type="Pfam" id="PF00270">
    <property type="entry name" value="DEAD"/>
    <property type="match status" value="1"/>
</dbReference>
<dbReference type="Gene3D" id="3.30.160.380">
    <property type="entry name" value="Dicer dimerisation domain"/>
    <property type="match status" value="1"/>
</dbReference>
<feature type="region of interest" description="Disordered" evidence="7">
    <location>
        <begin position="447"/>
        <end position="469"/>
    </location>
</feature>
<dbReference type="PANTHER" id="PTHR14950">
    <property type="entry name" value="DICER-RELATED"/>
    <property type="match status" value="1"/>
</dbReference>
<dbReference type="SMART" id="SM00490">
    <property type="entry name" value="HELICc"/>
    <property type="match status" value="1"/>
</dbReference>
<gene>
    <name evidence="12" type="primary">dcl1</name>
    <name evidence="12" type="ORF">IWW39_004109</name>
</gene>
<dbReference type="Pfam" id="PF00636">
    <property type="entry name" value="Ribonuclease_3"/>
    <property type="match status" value="2"/>
</dbReference>
<dbReference type="GO" id="GO:0004386">
    <property type="term" value="F:helicase activity"/>
    <property type="evidence" value="ECO:0007669"/>
    <property type="project" value="UniProtKB-KW"/>
</dbReference>
<evidence type="ECO:0000313" key="12">
    <source>
        <dbReference type="EMBL" id="KAJ2685690.1"/>
    </source>
</evidence>
<dbReference type="InterPro" id="IPR000999">
    <property type="entry name" value="RNase_III_dom"/>
</dbReference>
<dbReference type="InterPro" id="IPR036389">
    <property type="entry name" value="RNase_III_sf"/>
</dbReference>
<evidence type="ECO:0000256" key="7">
    <source>
        <dbReference type="SAM" id="MobiDB-lite"/>
    </source>
</evidence>
<comment type="similarity">
    <text evidence="6">Belongs to the helicase family. Dicer subfamily.</text>
</comment>
<dbReference type="SUPFAM" id="SSF69065">
    <property type="entry name" value="RNase III domain-like"/>
    <property type="match status" value="2"/>
</dbReference>
<dbReference type="Pfam" id="PF00271">
    <property type="entry name" value="Helicase_C"/>
    <property type="match status" value="1"/>
</dbReference>
<dbReference type="GO" id="GO:0004525">
    <property type="term" value="F:ribonuclease III activity"/>
    <property type="evidence" value="ECO:0007669"/>
    <property type="project" value="InterPro"/>
</dbReference>
<keyword evidence="3" id="KW-0378">Hydrolase</keyword>
<keyword evidence="4" id="KW-0347">Helicase</keyword>
<feature type="domain" description="Helicase C-terminal" evidence="10">
    <location>
        <begin position="489"/>
        <end position="658"/>
    </location>
</feature>
<dbReference type="PROSITE" id="PS51327">
    <property type="entry name" value="DICER_DSRBF"/>
    <property type="match status" value="1"/>
</dbReference>
<feature type="compositionally biased region" description="Low complexity" evidence="7">
    <location>
        <begin position="1489"/>
        <end position="1504"/>
    </location>
</feature>
<dbReference type="SMART" id="SM00535">
    <property type="entry name" value="RIBOc"/>
    <property type="match status" value="2"/>
</dbReference>
<feature type="domain" description="Dicer dsRNA-binding fold" evidence="11">
    <location>
        <begin position="775"/>
        <end position="891"/>
    </location>
</feature>
<dbReference type="InterPro" id="IPR014001">
    <property type="entry name" value="Helicase_ATP-bd"/>
</dbReference>
<evidence type="ECO:0000256" key="2">
    <source>
        <dbReference type="ARBA" id="ARBA00022741"/>
    </source>
</evidence>
<feature type="region of interest" description="Disordered" evidence="7">
    <location>
        <begin position="1446"/>
        <end position="1505"/>
    </location>
</feature>
<feature type="region of interest" description="Disordered" evidence="7">
    <location>
        <begin position="1173"/>
        <end position="1206"/>
    </location>
</feature>
<feature type="region of interest" description="Disordered" evidence="7">
    <location>
        <begin position="349"/>
        <end position="372"/>
    </location>
</feature>
<dbReference type="PROSITE" id="PS51192">
    <property type="entry name" value="HELICASE_ATP_BIND_1"/>
    <property type="match status" value="1"/>
</dbReference>
<evidence type="ECO:0000256" key="6">
    <source>
        <dbReference type="PROSITE-ProRule" id="PRU00657"/>
    </source>
</evidence>
<evidence type="ECO:0000256" key="3">
    <source>
        <dbReference type="ARBA" id="ARBA00022801"/>
    </source>
</evidence>
<feature type="domain" description="RNase III" evidence="8">
    <location>
        <begin position="1650"/>
        <end position="1869"/>
    </location>
</feature>
<name>A0A9W8GH25_9FUNG</name>
<comment type="caution">
    <text evidence="12">The sequence shown here is derived from an EMBL/GenBank/DDBJ whole genome shotgun (WGS) entry which is preliminary data.</text>
</comment>
<evidence type="ECO:0000256" key="5">
    <source>
        <dbReference type="ARBA" id="ARBA00022840"/>
    </source>
</evidence>
<protein>
    <submittedName>
        <fullName evidence="12">Dicer-like protein 1</fullName>
    </submittedName>
</protein>
<feature type="compositionally biased region" description="Polar residues" evidence="7">
    <location>
        <begin position="1192"/>
        <end position="1206"/>
    </location>
</feature>
<feature type="region of interest" description="Disordered" evidence="7">
    <location>
        <begin position="1772"/>
        <end position="1815"/>
    </location>
</feature>
<proteinExistence type="inferred from homology"/>
<feature type="compositionally biased region" description="Low complexity" evidence="7">
    <location>
        <begin position="350"/>
        <end position="371"/>
    </location>
</feature>
<dbReference type="Gene3D" id="1.10.1520.10">
    <property type="entry name" value="Ribonuclease III domain"/>
    <property type="match status" value="2"/>
</dbReference>
<dbReference type="PROSITE" id="PS50142">
    <property type="entry name" value="RNASE_3_2"/>
    <property type="match status" value="2"/>
</dbReference>
<dbReference type="GO" id="GO:0006396">
    <property type="term" value="P:RNA processing"/>
    <property type="evidence" value="ECO:0007669"/>
    <property type="project" value="InterPro"/>
</dbReference>
<dbReference type="GO" id="GO:0003723">
    <property type="term" value="F:RNA binding"/>
    <property type="evidence" value="ECO:0007669"/>
    <property type="project" value="UniProtKB-UniRule"/>
</dbReference>
<evidence type="ECO:0000256" key="1">
    <source>
        <dbReference type="ARBA" id="ARBA00022737"/>
    </source>
</evidence>
<dbReference type="CDD" id="cd00593">
    <property type="entry name" value="RIBOc"/>
    <property type="match status" value="2"/>
</dbReference>
<feature type="domain" description="Helicase ATP-binding" evidence="9">
    <location>
        <begin position="50"/>
        <end position="239"/>
    </location>
</feature>
<evidence type="ECO:0000259" key="8">
    <source>
        <dbReference type="PROSITE" id="PS50142"/>
    </source>
</evidence>
<dbReference type="InterPro" id="IPR011545">
    <property type="entry name" value="DEAD/DEAH_box_helicase_dom"/>
</dbReference>
<evidence type="ECO:0000256" key="4">
    <source>
        <dbReference type="ARBA" id="ARBA00022806"/>
    </source>
</evidence>
<evidence type="ECO:0000313" key="13">
    <source>
        <dbReference type="Proteomes" id="UP001151516"/>
    </source>
</evidence>